<evidence type="ECO:0000256" key="3">
    <source>
        <dbReference type="ARBA" id="ARBA00010663"/>
    </source>
</evidence>
<dbReference type="SUPFAM" id="SSF81321">
    <property type="entry name" value="Family A G protein-coupled receptor-like"/>
    <property type="match status" value="1"/>
</dbReference>
<evidence type="ECO:0000256" key="4">
    <source>
        <dbReference type="ARBA" id="ARBA00022475"/>
    </source>
</evidence>
<evidence type="ECO:0000256" key="12">
    <source>
        <dbReference type="ARBA" id="ARBA00023224"/>
    </source>
</evidence>
<evidence type="ECO:0000256" key="11">
    <source>
        <dbReference type="ARBA" id="ARBA00023180"/>
    </source>
</evidence>
<dbReference type="GO" id="GO:0005886">
    <property type="term" value="C:plasma membrane"/>
    <property type="evidence" value="ECO:0007669"/>
    <property type="project" value="UniProtKB-SubCell"/>
</dbReference>
<feature type="transmembrane region" description="Helical" evidence="13">
    <location>
        <begin position="223"/>
        <end position="246"/>
    </location>
</feature>
<dbReference type="AlphaFoldDB" id="A0A9W3GXG9"/>
<dbReference type="PANTHER" id="PTHR24062">
    <property type="entry name" value="VOMERONASAL TYPE-1 RECEPTOR"/>
    <property type="match status" value="1"/>
</dbReference>
<dbReference type="KEGG" id="cbai:105074474"/>
<dbReference type="Gene3D" id="1.20.1070.10">
    <property type="entry name" value="Rhodopsin 7-helix transmembrane proteins"/>
    <property type="match status" value="1"/>
</dbReference>
<protein>
    <recommendedName>
        <fullName evidence="13">Vomeronasal type-1 receptor</fullName>
    </recommendedName>
</protein>
<keyword evidence="8 13" id="KW-0297">G-protein coupled receptor</keyword>
<evidence type="ECO:0000256" key="10">
    <source>
        <dbReference type="ARBA" id="ARBA00023170"/>
    </source>
</evidence>
<evidence type="ECO:0000256" key="8">
    <source>
        <dbReference type="ARBA" id="ARBA00023040"/>
    </source>
</evidence>
<keyword evidence="9 13" id="KW-0472">Membrane</keyword>
<organism evidence="15">
    <name type="scientific">Camelus bactrianus</name>
    <name type="common">Bactrian camel</name>
    <dbReference type="NCBI Taxonomy" id="9837"/>
    <lineage>
        <taxon>Eukaryota</taxon>
        <taxon>Metazoa</taxon>
        <taxon>Chordata</taxon>
        <taxon>Craniata</taxon>
        <taxon>Vertebrata</taxon>
        <taxon>Euteleostomi</taxon>
        <taxon>Mammalia</taxon>
        <taxon>Eutheria</taxon>
        <taxon>Laurasiatheria</taxon>
        <taxon>Artiodactyla</taxon>
        <taxon>Tylopoda</taxon>
        <taxon>Camelidae</taxon>
        <taxon>Camelus</taxon>
    </lineage>
</organism>
<sequence>MGVVYLTQTVVGILGNVCFLYHCLWRSRPIDFILKHLMLANSLVFLSKGVTQTMASLGLKLFLSDAGCKVIFYVHKVGRGVSISTTCLLSVFQAIMISPRSSRWAEHKAKAPKYVGISVSLCWSLNMMLNSTVVLYVTGKLGKKNLTRKRDFGHCYVEFLDEITDSLNTVLVSIPDVFCLGLMLWASSNMVFILHRHKQQVQYIHRTSVSCQSAPETRATQSILVLVSTFVSFYTLSFIFHIYFSVVNHSSFWLVNTSVLTSACFPTVSPFVLMSRDSSALRLCFPWIRIT</sequence>
<dbReference type="InterPro" id="IPR017452">
    <property type="entry name" value="GPCR_Rhodpsn_7TM"/>
</dbReference>
<comment type="function">
    <text evidence="1">Putative pheromone receptor.</text>
</comment>
<keyword evidence="10 13" id="KW-0675">Receptor</keyword>
<feature type="transmembrane region" description="Helical" evidence="13">
    <location>
        <begin position="115"/>
        <end position="137"/>
    </location>
</feature>
<gene>
    <name evidence="15" type="primary">LOC105074474</name>
</gene>
<keyword evidence="7 13" id="KW-1133">Transmembrane helix</keyword>
<keyword evidence="11" id="KW-0325">Glycoprotein</keyword>
<evidence type="ECO:0000256" key="2">
    <source>
        <dbReference type="ARBA" id="ARBA00004651"/>
    </source>
</evidence>
<evidence type="ECO:0000256" key="13">
    <source>
        <dbReference type="RuleBase" id="RU364061"/>
    </source>
</evidence>
<dbReference type="InterPro" id="IPR004072">
    <property type="entry name" value="Vmron_rcpt_1"/>
</dbReference>
<dbReference type="CDD" id="cd13949">
    <property type="entry name" value="7tm_V1R_pheromone"/>
    <property type="match status" value="1"/>
</dbReference>
<keyword evidence="12 13" id="KW-0807">Transducer</keyword>
<feature type="transmembrane region" description="Helical" evidence="13">
    <location>
        <begin position="252"/>
        <end position="273"/>
    </location>
</feature>
<keyword evidence="4 13" id="KW-1003">Cell membrane</keyword>
<dbReference type="GO" id="GO:0016503">
    <property type="term" value="F:pheromone receptor activity"/>
    <property type="evidence" value="ECO:0007669"/>
    <property type="project" value="InterPro"/>
</dbReference>
<evidence type="ECO:0000256" key="6">
    <source>
        <dbReference type="ARBA" id="ARBA00022692"/>
    </source>
</evidence>
<comment type="similarity">
    <text evidence="3 13">Belongs to the G-protein coupled receptor 1 family.</text>
</comment>
<keyword evidence="6 13" id="KW-0812">Transmembrane</keyword>
<dbReference type="FunFam" id="1.20.1070.10:FF:000033">
    <property type="entry name" value="Vomeronasal type-1 receptor"/>
    <property type="match status" value="1"/>
</dbReference>
<feature type="transmembrane region" description="Helical" evidence="13">
    <location>
        <begin position="170"/>
        <end position="194"/>
    </location>
</feature>
<proteinExistence type="inferred from homology"/>
<keyword evidence="5 13" id="KW-0589">Pheromone response</keyword>
<dbReference type="Pfam" id="PF03402">
    <property type="entry name" value="V1R"/>
    <property type="match status" value="1"/>
</dbReference>
<dbReference type="PRINTS" id="PR01534">
    <property type="entry name" value="VOMERONASL1R"/>
</dbReference>
<comment type="subcellular location">
    <subcellularLocation>
        <location evidence="2 13">Cell membrane</location>
        <topology evidence="2 13">Multi-pass membrane protein</topology>
    </subcellularLocation>
</comment>
<evidence type="ECO:0000259" key="14">
    <source>
        <dbReference type="PROSITE" id="PS50262"/>
    </source>
</evidence>
<accession>A0A9W3GXG9</accession>
<dbReference type="RefSeq" id="XP_010960351.2">
    <property type="nucleotide sequence ID" value="XM_010962049.2"/>
</dbReference>
<evidence type="ECO:0000256" key="5">
    <source>
        <dbReference type="ARBA" id="ARBA00022507"/>
    </source>
</evidence>
<evidence type="ECO:0000256" key="1">
    <source>
        <dbReference type="ARBA" id="ARBA00003878"/>
    </source>
</evidence>
<evidence type="ECO:0000313" key="15">
    <source>
        <dbReference type="RefSeq" id="XP_010960351.2"/>
    </source>
</evidence>
<feature type="transmembrane region" description="Helical" evidence="13">
    <location>
        <begin position="6"/>
        <end position="25"/>
    </location>
</feature>
<evidence type="ECO:0000256" key="9">
    <source>
        <dbReference type="ARBA" id="ARBA00023136"/>
    </source>
</evidence>
<dbReference type="PROSITE" id="PS50262">
    <property type="entry name" value="G_PROTEIN_RECEP_F1_2"/>
    <property type="match status" value="1"/>
</dbReference>
<feature type="domain" description="G-protein coupled receptors family 1 profile" evidence="14">
    <location>
        <begin position="1"/>
        <end position="273"/>
    </location>
</feature>
<dbReference type="GO" id="GO:0019236">
    <property type="term" value="P:response to pheromone"/>
    <property type="evidence" value="ECO:0007669"/>
    <property type="project" value="UniProtKB-KW"/>
</dbReference>
<reference evidence="15" key="1">
    <citation type="submission" date="2025-08" db="UniProtKB">
        <authorList>
            <consortium name="RefSeq"/>
        </authorList>
    </citation>
    <scope>IDENTIFICATION</scope>
    <source>
        <tissue evidence="15">Blood</tissue>
    </source>
</reference>
<dbReference type="GO" id="GO:0007606">
    <property type="term" value="P:sensory perception of chemical stimulus"/>
    <property type="evidence" value="ECO:0007669"/>
    <property type="project" value="UniProtKB-ARBA"/>
</dbReference>
<evidence type="ECO:0000256" key="7">
    <source>
        <dbReference type="ARBA" id="ARBA00022989"/>
    </source>
</evidence>
<name>A0A9W3GXG9_CAMBA</name>